<keyword evidence="1" id="KW-0732">Signal</keyword>
<accession>A0AAV2PNW3</accession>
<dbReference type="Proteomes" id="UP001497623">
    <property type="component" value="Unassembled WGS sequence"/>
</dbReference>
<dbReference type="Pfam" id="PF03392">
    <property type="entry name" value="OS-D"/>
    <property type="match status" value="1"/>
</dbReference>
<evidence type="ECO:0000256" key="1">
    <source>
        <dbReference type="SAM" id="SignalP"/>
    </source>
</evidence>
<dbReference type="EMBL" id="CAXKWB010000772">
    <property type="protein sequence ID" value="CAL4062199.1"/>
    <property type="molecule type" value="Genomic_DNA"/>
</dbReference>
<sequence length="126" mass="13988">MCHIRTLLVTSLLVACIYSSPAPQAVPDKASLSNAFSDPKTVEKMIDCFVDRSNNKCSNQQMNIKVRAREMMRNQGRCSTCTPEELASMEHSMELLQSQYPLLFTRMVFAMLGDGVADTFSSLISG</sequence>
<keyword evidence="3" id="KW-1185">Reference proteome</keyword>
<dbReference type="InterPro" id="IPR005055">
    <property type="entry name" value="A10/PebIII"/>
</dbReference>
<dbReference type="SUPFAM" id="SSF100910">
    <property type="entry name" value="Chemosensory protein Csp2"/>
    <property type="match status" value="1"/>
</dbReference>
<feature type="chain" id="PRO_5043707740" evidence="1">
    <location>
        <begin position="20"/>
        <end position="126"/>
    </location>
</feature>
<protein>
    <submittedName>
        <fullName evidence="2">Uncharacterized protein</fullName>
    </submittedName>
</protein>
<dbReference type="InterPro" id="IPR036682">
    <property type="entry name" value="OS_D_A10/PebIII_sf"/>
</dbReference>
<feature type="signal peptide" evidence="1">
    <location>
        <begin position="1"/>
        <end position="19"/>
    </location>
</feature>
<dbReference type="PROSITE" id="PS51257">
    <property type="entry name" value="PROKAR_LIPOPROTEIN"/>
    <property type="match status" value="1"/>
</dbReference>
<evidence type="ECO:0000313" key="2">
    <source>
        <dbReference type="EMBL" id="CAL4062199.1"/>
    </source>
</evidence>
<gene>
    <name evidence="2" type="ORF">MNOR_LOCUS2498</name>
</gene>
<dbReference type="Gene3D" id="1.10.2080.10">
    <property type="entry name" value="Insect odorant-binding protein A10/Ejaculatory bulb-specific protein 3"/>
    <property type="match status" value="1"/>
</dbReference>
<evidence type="ECO:0000313" key="3">
    <source>
        <dbReference type="Proteomes" id="UP001497623"/>
    </source>
</evidence>
<comment type="caution">
    <text evidence="2">The sequence shown here is derived from an EMBL/GenBank/DDBJ whole genome shotgun (WGS) entry which is preliminary data.</text>
</comment>
<organism evidence="2 3">
    <name type="scientific">Meganyctiphanes norvegica</name>
    <name type="common">Northern krill</name>
    <name type="synonym">Thysanopoda norvegica</name>
    <dbReference type="NCBI Taxonomy" id="48144"/>
    <lineage>
        <taxon>Eukaryota</taxon>
        <taxon>Metazoa</taxon>
        <taxon>Ecdysozoa</taxon>
        <taxon>Arthropoda</taxon>
        <taxon>Crustacea</taxon>
        <taxon>Multicrustacea</taxon>
        <taxon>Malacostraca</taxon>
        <taxon>Eumalacostraca</taxon>
        <taxon>Eucarida</taxon>
        <taxon>Euphausiacea</taxon>
        <taxon>Euphausiidae</taxon>
        <taxon>Meganyctiphanes</taxon>
    </lineage>
</organism>
<reference evidence="2 3" key="1">
    <citation type="submission" date="2024-05" db="EMBL/GenBank/DDBJ databases">
        <authorList>
            <person name="Wallberg A."/>
        </authorList>
    </citation>
    <scope>NUCLEOTIDE SEQUENCE [LARGE SCALE GENOMIC DNA]</scope>
</reference>
<dbReference type="AlphaFoldDB" id="A0AAV2PNW3"/>
<proteinExistence type="predicted"/>
<name>A0AAV2PNW3_MEGNR</name>